<organism evidence="2 3">
    <name type="scientific">Arthrobacter woluwensis</name>
    <dbReference type="NCBI Taxonomy" id="156980"/>
    <lineage>
        <taxon>Bacteria</taxon>
        <taxon>Bacillati</taxon>
        <taxon>Actinomycetota</taxon>
        <taxon>Actinomycetes</taxon>
        <taxon>Micrococcales</taxon>
        <taxon>Micrococcaceae</taxon>
        <taxon>Arthrobacter</taxon>
    </lineage>
</organism>
<dbReference type="Pfam" id="PF24551">
    <property type="entry name" value="SH3_Rv0428c"/>
    <property type="match status" value="1"/>
</dbReference>
<dbReference type="EMBL" id="FNSN01000003">
    <property type="protein sequence ID" value="SEB82980.1"/>
    <property type="molecule type" value="Genomic_DNA"/>
</dbReference>
<dbReference type="STRING" id="156980.SAMN04489745_1363"/>
<evidence type="ECO:0000313" key="2">
    <source>
        <dbReference type="EMBL" id="SEB82980.1"/>
    </source>
</evidence>
<dbReference type="Proteomes" id="UP000182652">
    <property type="component" value="Unassembled WGS sequence"/>
</dbReference>
<dbReference type="AlphaFoldDB" id="A0A1H4MIN4"/>
<evidence type="ECO:0000259" key="1">
    <source>
        <dbReference type="Pfam" id="PF24551"/>
    </source>
</evidence>
<protein>
    <recommendedName>
        <fullName evidence="1">Histone acetyltransferase Rv0428c-like SH3 domain-containing protein</fullName>
    </recommendedName>
</protein>
<name>A0A1H4MIN4_9MICC</name>
<sequence>MTSLYDGGVSFSTLRGVPLLLSAPLGTRVVVRFRLDDGALSDALGELTARDDVAVVSPRIVVTGRSGEISIPLDRVTLAKPVPPPPARRAPRF</sequence>
<proteinExistence type="predicted"/>
<feature type="domain" description="Histone acetyltransferase Rv0428c-like SH3" evidence="1">
    <location>
        <begin position="24"/>
        <end position="76"/>
    </location>
</feature>
<reference evidence="2 3" key="1">
    <citation type="submission" date="2016-10" db="EMBL/GenBank/DDBJ databases">
        <authorList>
            <person name="de Groot N.N."/>
        </authorList>
    </citation>
    <scope>NUCLEOTIDE SEQUENCE [LARGE SCALE GENOMIC DNA]</scope>
    <source>
        <strain evidence="2 3">DSM 10495</strain>
    </source>
</reference>
<dbReference type="InterPro" id="IPR056934">
    <property type="entry name" value="SH3_Rv0428c"/>
</dbReference>
<evidence type="ECO:0000313" key="3">
    <source>
        <dbReference type="Proteomes" id="UP000182652"/>
    </source>
</evidence>
<accession>A0A1H4MIN4</accession>
<keyword evidence="3" id="KW-1185">Reference proteome</keyword>
<gene>
    <name evidence="2" type="ORF">SAMN04489745_1363</name>
</gene>